<name>A0A6N3EUQ9_9BACT</name>
<protein>
    <submittedName>
        <fullName evidence="1">Uncharacterized protein</fullName>
    </submittedName>
</protein>
<proteinExistence type="predicted"/>
<dbReference type="EMBL" id="CACRUT010000016">
    <property type="protein sequence ID" value="VYU43518.1"/>
    <property type="molecule type" value="Genomic_DNA"/>
</dbReference>
<gene>
    <name evidence="1" type="ORF">PCLFYP37_02886</name>
</gene>
<evidence type="ECO:0000313" key="1">
    <source>
        <dbReference type="EMBL" id="VYU43518.1"/>
    </source>
</evidence>
<dbReference type="AlphaFoldDB" id="A0A6N3EUQ9"/>
<reference evidence="1" key="1">
    <citation type="submission" date="2019-11" db="EMBL/GenBank/DDBJ databases">
        <authorList>
            <person name="Feng L."/>
        </authorList>
    </citation>
    <scope>NUCLEOTIDE SEQUENCE</scope>
    <source>
        <strain evidence="1">PclaraLFYP37</strain>
    </source>
</reference>
<sequence length="49" mass="5860">MKLERNEYLWYKANLAALGNEYLTKNWEVKLYATSLYNAMLWGRETNGK</sequence>
<accession>A0A6N3EUQ9</accession>
<organism evidence="1">
    <name type="scientific">Paraprevotella clara</name>
    <dbReference type="NCBI Taxonomy" id="454154"/>
    <lineage>
        <taxon>Bacteria</taxon>
        <taxon>Pseudomonadati</taxon>
        <taxon>Bacteroidota</taxon>
        <taxon>Bacteroidia</taxon>
        <taxon>Bacteroidales</taxon>
        <taxon>Prevotellaceae</taxon>
        <taxon>Paraprevotella</taxon>
    </lineage>
</organism>
<dbReference type="RefSeq" id="WP_412443014.1">
    <property type="nucleotide sequence ID" value="NZ_CACRUT010000016.1"/>
</dbReference>